<sequence>MKKRGFNLKKEYHECWKYLKDSRKFIYIIIGIFFSFAIIGFFIPAPDYLIEQIMRFIEDILGKTEGLSTLGLMKFIFFNNLKSSFFGMAFGILLGIFPIFATIANGYILGFVSALSVSSQGALSLLTLLPHGIFELPAIFISLGLGLKLGMFVFQKDKQKFFKENLLKSLKTFLLIVIPLLIIAGIIEGVLIAG</sequence>
<dbReference type="Pfam" id="PF01944">
    <property type="entry name" value="SpoIIM"/>
    <property type="match status" value="1"/>
</dbReference>
<protein>
    <recommendedName>
        <fullName evidence="3">Stage II sporulation protein M</fullName>
    </recommendedName>
</protein>
<dbReference type="EMBL" id="BARW01034212">
    <property type="protein sequence ID" value="GAJ04119.1"/>
    <property type="molecule type" value="Genomic_DNA"/>
</dbReference>
<gene>
    <name evidence="2" type="ORF">S12H4_53679</name>
</gene>
<keyword evidence="1" id="KW-1133">Transmembrane helix</keyword>
<evidence type="ECO:0008006" key="3">
    <source>
        <dbReference type="Google" id="ProtNLM"/>
    </source>
</evidence>
<name>X1TFS8_9ZZZZ</name>
<dbReference type="AlphaFoldDB" id="X1TFS8"/>
<dbReference type="InterPro" id="IPR002798">
    <property type="entry name" value="SpoIIM-like"/>
</dbReference>
<evidence type="ECO:0000313" key="2">
    <source>
        <dbReference type="EMBL" id="GAJ04119.1"/>
    </source>
</evidence>
<organism evidence="2">
    <name type="scientific">marine sediment metagenome</name>
    <dbReference type="NCBI Taxonomy" id="412755"/>
    <lineage>
        <taxon>unclassified sequences</taxon>
        <taxon>metagenomes</taxon>
        <taxon>ecological metagenomes</taxon>
    </lineage>
</organism>
<comment type="caution">
    <text evidence="2">The sequence shown here is derived from an EMBL/GenBank/DDBJ whole genome shotgun (WGS) entry which is preliminary data.</text>
</comment>
<keyword evidence="1" id="KW-0812">Transmembrane</keyword>
<dbReference type="PANTHER" id="PTHR35337:SF1">
    <property type="entry name" value="SLR1478 PROTEIN"/>
    <property type="match status" value="1"/>
</dbReference>
<feature type="transmembrane region" description="Helical" evidence="1">
    <location>
        <begin position="174"/>
        <end position="193"/>
    </location>
</feature>
<feature type="transmembrane region" description="Helical" evidence="1">
    <location>
        <begin position="83"/>
        <end position="101"/>
    </location>
</feature>
<feature type="transmembrane region" description="Helical" evidence="1">
    <location>
        <begin position="136"/>
        <end position="154"/>
    </location>
</feature>
<feature type="transmembrane region" description="Helical" evidence="1">
    <location>
        <begin position="25"/>
        <end position="45"/>
    </location>
</feature>
<reference evidence="2" key="1">
    <citation type="journal article" date="2014" name="Front. Microbiol.">
        <title>High frequency of phylogenetically diverse reductive dehalogenase-homologous genes in deep subseafloor sedimentary metagenomes.</title>
        <authorList>
            <person name="Kawai M."/>
            <person name="Futagami T."/>
            <person name="Toyoda A."/>
            <person name="Takaki Y."/>
            <person name="Nishi S."/>
            <person name="Hori S."/>
            <person name="Arai W."/>
            <person name="Tsubouchi T."/>
            <person name="Morono Y."/>
            <person name="Uchiyama I."/>
            <person name="Ito T."/>
            <person name="Fujiyama A."/>
            <person name="Inagaki F."/>
            <person name="Takami H."/>
        </authorList>
    </citation>
    <scope>NUCLEOTIDE SEQUENCE</scope>
    <source>
        <strain evidence="2">Expedition CK06-06</strain>
    </source>
</reference>
<keyword evidence="1" id="KW-0472">Membrane</keyword>
<accession>X1TFS8</accession>
<dbReference type="PANTHER" id="PTHR35337">
    <property type="entry name" value="SLR1478 PROTEIN"/>
    <property type="match status" value="1"/>
</dbReference>
<proteinExistence type="predicted"/>
<evidence type="ECO:0000256" key="1">
    <source>
        <dbReference type="SAM" id="Phobius"/>
    </source>
</evidence>